<proteinExistence type="predicted"/>
<gene>
    <name evidence="1" type="ordered locus">MA_3030</name>
</gene>
<reference evidence="1 2" key="1">
    <citation type="journal article" date="2002" name="Genome Res.">
        <title>The genome of Methanosarcina acetivorans reveals extensive metabolic and physiological diversity.</title>
        <authorList>
            <person name="Galagan J.E."/>
            <person name="Nusbaum C."/>
            <person name="Roy A."/>
            <person name="Endrizzi M.G."/>
            <person name="Macdonald P."/>
            <person name="FitzHugh W."/>
            <person name="Calvo S."/>
            <person name="Engels R."/>
            <person name="Smirnov S."/>
            <person name="Atnoor D."/>
            <person name="Brown A."/>
            <person name="Allen N."/>
            <person name="Naylor J."/>
            <person name="Stange-Thomann N."/>
            <person name="DeArellano K."/>
            <person name="Johnson R."/>
            <person name="Linton L."/>
            <person name="McEwan P."/>
            <person name="McKernan K."/>
            <person name="Talamas J."/>
            <person name="Tirrell A."/>
            <person name="Ye W."/>
            <person name="Zimmer A."/>
            <person name="Barber R.D."/>
            <person name="Cann I."/>
            <person name="Graham D.E."/>
            <person name="Grahame D.A."/>
            <person name="Guss A."/>
            <person name="Hedderich R."/>
            <person name="Ingram-Smith C."/>
            <person name="Kuettner C.H."/>
            <person name="Krzycki J.A."/>
            <person name="Leigh J.A."/>
            <person name="Li W."/>
            <person name="Liu J."/>
            <person name="Mukhopadhyay B."/>
            <person name="Reeve J.N."/>
            <person name="Smith K."/>
            <person name="Springer T.A."/>
            <person name="Umayam L.A."/>
            <person name="White O."/>
            <person name="White R.H."/>
            <person name="de Macario E.C."/>
            <person name="Ferry J.G."/>
            <person name="Jarrell K.F."/>
            <person name="Jing H."/>
            <person name="Macario A.J.L."/>
            <person name="Paulsen I."/>
            <person name="Pritchett M."/>
            <person name="Sowers K.R."/>
            <person name="Swanson R.V."/>
            <person name="Zinder S.H."/>
            <person name="Lander E."/>
            <person name="Metcalf W.W."/>
            <person name="Birren B."/>
        </authorList>
    </citation>
    <scope>NUCLEOTIDE SEQUENCE [LARGE SCALE GENOMIC DNA]</scope>
    <source>
        <strain evidence="2">ATCC 35395 / DSM 2834 / JCM 12185 / C2A</strain>
    </source>
</reference>
<dbReference type="HOGENOM" id="CLU_191145_0_0_2"/>
<evidence type="ECO:0000313" key="2">
    <source>
        <dbReference type="Proteomes" id="UP000002487"/>
    </source>
</evidence>
<dbReference type="EMBL" id="AE010299">
    <property type="protein sequence ID" value="AAM06403.1"/>
    <property type="molecule type" value="Genomic_DNA"/>
</dbReference>
<sequence length="95" mass="11101">MKQDLKGILMSEIREVDRFECRVISVIQNLAWKGVTVEEKDTKGRVYFGRVSGEIEINPGDTFYLGVRPLYEIEDKTMRVTLYDAEDKKLDWILV</sequence>
<evidence type="ECO:0000313" key="1">
    <source>
        <dbReference type="EMBL" id="AAM06403.1"/>
    </source>
</evidence>
<protein>
    <submittedName>
        <fullName evidence="1">Uncharacterized protein</fullName>
    </submittedName>
</protein>
<dbReference type="AlphaFoldDB" id="Q8TLK6"/>
<dbReference type="KEGG" id="mac:MA_3030"/>
<keyword evidence="2" id="KW-1185">Reference proteome</keyword>
<dbReference type="EnsemblBacteria" id="AAM06403">
    <property type="protein sequence ID" value="AAM06403"/>
    <property type="gene ID" value="MA_3030"/>
</dbReference>
<accession>Q8TLK6</accession>
<name>Q8TLK6_METAC</name>
<dbReference type="Proteomes" id="UP000002487">
    <property type="component" value="Chromosome"/>
</dbReference>
<dbReference type="InParanoid" id="Q8TLK6"/>
<organism evidence="1 2">
    <name type="scientific">Methanosarcina acetivorans (strain ATCC 35395 / DSM 2834 / JCM 12185 / C2A)</name>
    <dbReference type="NCBI Taxonomy" id="188937"/>
    <lineage>
        <taxon>Archaea</taxon>
        <taxon>Methanobacteriati</taxon>
        <taxon>Methanobacteriota</taxon>
        <taxon>Stenosarchaea group</taxon>
        <taxon>Methanomicrobia</taxon>
        <taxon>Methanosarcinales</taxon>
        <taxon>Methanosarcinaceae</taxon>
        <taxon>Methanosarcina</taxon>
    </lineage>
</organism>